<evidence type="ECO:0000313" key="1">
    <source>
        <dbReference type="EMBL" id="KIG19107.1"/>
    </source>
</evidence>
<protein>
    <submittedName>
        <fullName evidence="1">Uncharacterized protein</fullName>
    </submittedName>
</protein>
<organism evidence="1 2">
    <name type="scientific">Enhygromyxa salina</name>
    <dbReference type="NCBI Taxonomy" id="215803"/>
    <lineage>
        <taxon>Bacteria</taxon>
        <taxon>Pseudomonadati</taxon>
        <taxon>Myxococcota</taxon>
        <taxon>Polyangia</taxon>
        <taxon>Nannocystales</taxon>
        <taxon>Nannocystaceae</taxon>
        <taxon>Enhygromyxa</taxon>
    </lineage>
</organism>
<evidence type="ECO:0000313" key="2">
    <source>
        <dbReference type="Proteomes" id="UP000031599"/>
    </source>
</evidence>
<comment type="caution">
    <text evidence="1">The sequence shown here is derived from an EMBL/GenBank/DDBJ whole genome shotgun (WGS) entry which is preliminary data.</text>
</comment>
<sequence>MKLVASGANYIVTFNGNIALESQAPRILADGTTLVEMLVRNYVAVAQHVIGELRVEMDDARQEAAPASTYRMSPGSMGGRHEVNMYLTLRAPGLFPGKTLRSKGLAQLSAETPTFPPVSQVYQLAAATEFEDPANPGPVLARIDSFPVLLNPDPTP</sequence>
<gene>
    <name evidence="1" type="ORF">DB30_04572</name>
</gene>
<dbReference type="Proteomes" id="UP000031599">
    <property type="component" value="Unassembled WGS sequence"/>
</dbReference>
<proteinExistence type="predicted"/>
<accession>A0A0C2DHD5</accession>
<dbReference type="AlphaFoldDB" id="A0A0C2DHD5"/>
<reference evidence="1 2" key="1">
    <citation type="submission" date="2014-12" db="EMBL/GenBank/DDBJ databases">
        <title>Genome assembly of Enhygromyxa salina DSM 15201.</title>
        <authorList>
            <person name="Sharma G."/>
            <person name="Subramanian S."/>
        </authorList>
    </citation>
    <scope>NUCLEOTIDE SEQUENCE [LARGE SCALE GENOMIC DNA]</scope>
    <source>
        <strain evidence="1 2">DSM 15201</strain>
    </source>
</reference>
<dbReference type="EMBL" id="JMCC02000004">
    <property type="protein sequence ID" value="KIG19107.1"/>
    <property type="molecule type" value="Genomic_DNA"/>
</dbReference>
<name>A0A0C2DHD5_9BACT</name>